<dbReference type="PANTHER" id="PTHR12271:SF66">
    <property type="entry name" value="TERMINAL URIDYLYLTRANSFERASE TAILOR"/>
    <property type="match status" value="1"/>
</dbReference>
<dbReference type="InParanoid" id="E2C855"/>
<keyword evidence="4" id="KW-0479">Metal-binding</keyword>
<evidence type="ECO:0000259" key="6">
    <source>
        <dbReference type="Pfam" id="PF03828"/>
    </source>
</evidence>
<accession>E2C855</accession>
<evidence type="ECO:0000256" key="5">
    <source>
        <dbReference type="ARBA" id="ARBA00022842"/>
    </source>
</evidence>
<dbReference type="OMA" id="PIICLTH"/>
<dbReference type="GO" id="GO:0050265">
    <property type="term" value="F:RNA uridylyltransferase activity"/>
    <property type="evidence" value="ECO:0007669"/>
    <property type="project" value="TreeGrafter"/>
</dbReference>
<dbReference type="SUPFAM" id="SSF81301">
    <property type="entry name" value="Nucleotidyltransferase"/>
    <property type="match status" value="1"/>
</dbReference>
<protein>
    <submittedName>
        <fullName evidence="7">U6 snRNA-specific terminal uridylyltransferase 1</fullName>
    </submittedName>
</protein>
<reference evidence="7 8" key="1">
    <citation type="journal article" date="2010" name="Science">
        <title>Genomic comparison of the ants Camponotus floridanus and Harpegnathos saltator.</title>
        <authorList>
            <person name="Bonasio R."/>
            <person name="Zhang G."/>
            <person name="Ye C."/>
            <person name="Mutti N.S."/>
            <person name="Fang X."/>
            <person name="Qin N."/>
            <person name="Donahue G."/>
            <person name="Yang P."/>
            <person name="Li Q."/>
            <person name="Li C."/>
            <person name="Zhang P."/>
            <person name="Huang Z."/>
            <person name="Berger S.L."/>
            <person name="Reinberg D."/>
            <person name="Wang J."/>
            <person name="Liebig J."/>
        </authorList>
    </citation>
    <scope>NUCLEOTIDE SEQUENCE [LARGE SCALE GENOMIC DNA]</scope>
    <source>
        <strain evidence="7 8">R22 G/1</strain>
    </source>
</reference>
<dbReference type="Proteomes" id="UP000008237">
    <property type="component" value="Unassembled WGS sequence"/>
</dbReference>
<dbReference type="Gene3D" id="1.10.1410.10">
    <property type="match status" value="1"/>
</dbReference>
<evidence type="ECO:0000313" key="8">
    <source>
        <dbReference type="Proteomes" id="UP000008237"/>
    </source>
</evidence>
<keyword evidence="8" id="KW-1185">Reference proteome</keyword>
<evidence type="ECO:0000256" key="4">
    <source>
        <dbReference type="ARBA" id="ARBA00022723"/>
    </source>
</evidence>
<dbReference type="InterPro" id="IPR002058">
    <property type="entry name" value="PAP_assoc"/>
</dbReference>
<evidence type="ECO:0000256" key="1">
    <source>
        <dbReference type="ARBA" id="ARBA00001936"/>
    </source>
</evidence>
<gene>
    <name evidence="7" type="ORF">EAI_02779</name>
</gene>
<comment type="cofactor">
    <cofactor evidence="1">
        <name>Mn(2+)</name>
        <dbReference type="ChEBI" id="CHEBI:29035"/>
    </cofactor>
</comment>
<dbReference type="SUPFAM" id="SSF81631">
    <property type="entry name" value="PAP/OAS1 substrate-binding domain"/>
    <property type="match status" value="1"/>
</dbReference>
<evidence type="ECO:0000313" key="7">
    <source>
        <dbReference type="EMBL" id="EFN75858.1"/>
    </source>
</evidence>
<organism evidence="8">
    <name type="scientific">Harpegnathos saltator</name>
    <name type="common">Jerdon's jumping ant</name>
    <dbReference type="NCBI Taxonomy" id="610380"/>
    <lineage>
        <taxon>Eukaryota</taxon>
        <taxon>Metazoa</taxon>
        <taxon>Ecdysozoa</taxon>
        <taxon>Arthropoda</taxon>
        <taxon>Hexapoda</taxon>
        <taxon>Insecta</taxon>
        <taxon>Pterygota</taxon>
        <taxon>Neoptera</taxon>
        <taxon>Endopterygota</taxon>
        <taxon>Hymenoptera</taxon>
        <taxon>Apocrita</taxon>
        <taxon>Aculeata</taxon>
        <taxon>Formicoidea</taxon>
        <taxon>Formicidae</taxon>
        <taxon>Ponerinae</taxon>
        <taxon>Ponerini</taxon>
        <taxon>Harpegnathos</taxon>
    </lineage>
</organism>
<dbReference type="EMBL" id="GL453568">
    <property type="protein sequence ID" value="EFN75858.1"/>
    <property type="molecule type" value="Genomic_DNA"/>
</dbReference>
<dbReference type="Gene3D" id="3.30.460.10">
    <property type="entry name" value="Beta Polymerase, domain 2"/>
    <property type="match status" value="1"/>
</dbReference>
<keyword evidence="5" id="KW-0460">Magnesium</keyword>
<feature type="domain" description="PAP-associated" evidence="6">
    <location>
        <begin position="144"/>
        <end position="218"/>
    </location>
</feature>
<dbReference type="InterPro" id="IPR043519">
    <property type="entry name" value="NT_sf"/>
</dbReference>
<sequence length="260" mass="30697">MQECFHANCDIWKIEEILEHTRTPIIKLKHMATGMQCDVHVSYMNSLSIENSKFIKFINEAYLPFRKMVLFLKKWMQLCNFIESHKITNYALTWLVIFYLQVNHRIPSIASLIKSYNESKIIEGWKIGVDHSIAIDVPKLPMHELLLGFFRYYEEFNYMSYVICPFLGEGYNKSFLISHDMYIPEGIKPCIEQHLNNLSLRNSFRVDSPICVQDPFDFSFNITRVVPALTLRNFKEYCKKSAMILDELHLVNQYNQQNSV</sequence>
<dbReference type="Pfam" id="PF03828">
    <property type="entry name" value="PAP_assoc"/>
    <property type="match status" value="1"/>
</dbReference>
<dbReference type="GO" id="GO:0046872">
    <property type="term" value="F:metal ion binding"/>
    <property type="evidence" value="ECO:0007669"/>
    <property type="project" value="UniProtKB-KW"/>
</dbReference>
<evidence type="ECO:0000256" key="2">
    <source>
        <dbReference type="ARBA" id="ARBA00001946"/>
    </source>
</evidence>
<proteinExistence type="predicted"/>
<name>E2C855_HARSA</name>
<dbReference type="STRING" id="610380.E2C855"/>
<comment type="cofactor">
    <cofactor evidence="2">
        <name>Mg(2+)</name>
        <dbReference type="ChEBI" id="CHEBI:18420"/>
    </cofactor>
</comment>
<dbReference type="AlphaFoldDB" id="E2C855"/>
<keyword evidence="7" id="KW-0548">Nucleotidyltransferase</keyword>
<evidence type="ECO:0000256" key="3">
    <source>
        <dbReference type="ARBA" id="ARBA00022679"/>
    </source>
</evidence>
<keyword evidence="3 7" id="KW-0808">Transferase</keyword>
<dbReference type="OrthoDB" id="407432at2759"/>
<dbReference type="PANTHER" id="PTHR12271">
    <property type="entry name" value="POLY A POLYMERASE CID PAP -RELATED"/>
    <property type="match status" value="1"/>
</dbReference>
<dbReference type="GO" id="GO:0031123">
    <property type="term" value="P:RNA 3'-end processing"/>
    <property type="evidence" value="ECO:0007669"/>
    <property type="project" value="TreeGrafter"/>
</dbReference>